<evidence type="ECO:0000256" key="6">
    <source>
        <dbReference type="ARBA" id="ARBA00022729"/>
    </source>
</evidence>
<comment type="caution">
    <text evidence="13">The sequence shown here is derived from an EMBL/GenBank/DDBJ whole genome shotgun (WGS) entry which is preliminary data.</text>
</comment>
<evidence type="ECO:0000256" key="8">
    <source>
        <dbReference type="ARBA" id="ARBA00023065"/>
    </source>
</evidence>
<dbReference type="Proteomes" id="UP000431264">
    <property type="component" value="Unassembled WGS sequence"/>
</dbReference>
<reference evidence="14" key="1">
    <citation type="submission" date="2019-05" db="EMBL/GenBank/DDBJ databases">
        <title>Flavobacterium profundi sp. nov., isolated from a deep-sea seamount.</title>
        <authorList>
            <person name="Zhang D.-C."/>
        </authorList>
    </citation>
    <scope>NUCLEOTIDE SEQUENCE [LARGE SCALE GENOMIC DNA]</scope>
    <source>
        <strain evidence="14">TP390</strain>
    </source>
</reference>
<dbReference type="PROSITE" id="PS01156">
    <property type="entry name" value="TONB_DEPENDENT_REC_2"/>
    <property type="match status" value="1"/>
</dbReference>
<evidence type="ECO:0000256" key="2">
    <source>
        <dbReference type="ARBA" id="ARBA00022448"/>
    </source>
</evidence>
<gene>
    <name evidence="13" type="ORF">GOQ30_10465</name>
</gene>
<dbReference type="PANTHER" id="PTHR32552:SF68">
    <property type="entry name" value="FERRICHROME OUTER MEMBRANE TRANSPORTER_PHAGE RECEPTOR"/>
    <property type="match status" value="1"/>
</dbReference>
<evidence type="ECO:0000259" key="12">
    <source>
        <dbReference type="Pfam" id="PF07715"/>
    </source>
</evidence>
<evidence type="ECO:0000256" key="7">
    <source>
        <dbReference type="ARBA" id="ARBA00023004"/>
    </source>
</evidence>
<keyword evidence="6" id="KW-0732">Signal</keyword>
<dbReference type="InterPro" id="IPR012910">
    <property type="entry name" value="Plug_dom"/>
</dbReference>
<keyword evidence="10" id="KW-0472">Membrane</keyword>
<keyword evidence="5" id="KW-0812">Transmembrane</keyword>
<protein>
    <submittedName>
        <fullName evidence="13">TonB-dependent receptor plug domain-containing protein</fullName>
    </submittedName>
</protein>
<evidence type="ECO:0000256" key="3">
    <source>
        <dbReference type="ARBA" id="ARBA00022452"/>
    </source>
</evidence>
<keyword evidence="4" id="KW-0410">Iron transport</keyword>
<dbReference type="InterPro" id="IPR039426">
    <property type="entry name" value="TonB-dep_rcpt-like"/>
</dbReference>
<dbReference type="Pfam" id="PF07715">
    <property type="entry name" value="Plug"/>
    <property type="match status" value="1"/>
</dbReference>
<evidence type="ECO:0000256" key="5">
    <source>
        <dbReference type="ARBA" id="ARBA00022692"/>
    </source>
</evidence>
<keyword evidence="13" id="KW-0675">Receptor</keyword>
<dbReference type="InterPro" id="IPR036942">
    <property type="entry name" value="Beta-barrel_TonB_sf"/>
</dbReference>
<keyword evidence="14" id="KW-1185">Reference proteome</keyword>
<dbReference type="Gene3D" id="2.170.130.10">
    <property type="entry name" value="TonB-dependent receptor, plug domain"/>
    <property type="match status" value="1"/>
</dbReference>
<evidence type="ECO:0000256" key="9">
    <source>
        <dbReference type="ARBA" id="ARBA00023077"/>
    </source>
</evidence>
<dbReference type="GO" id="GO:0015344">
    <property type="term" value="F:siderophore uptake transmembrane transporter activity"/>
    <property type="evidence" value="ECO:0007669"/>
    <property type="project" value="TreeGrafter"/>
</dbReference>
<keyword evidence="8" id="KW-0406">Ion transport</keyword>
<sequence>MSFMKKIIGYLLLLLLVSFQGFSQTKFKGVVKDDKEKLSLFGALVTISADGTTAVDQATVDFDGTFSLTTTKTYGTVEVSMNGFISKSFPFYGKGDESTIDLGIIYLEENTVTERDIIVTTSSIDVIKDRKTPISSSTMRNYEMREKVSNKDFIELTSHMPGVYTSRVGGGYGDTRMNVRGFEQNNISPMIDGIPVYDLEAGIVDWANIASMNDVASSIQLQRGLGASKLVNSSVAGTFNMILRDANYDKGGFLYNATGNNGYRKFVGSYATGLLKSGFSANVLLSATSGDGYVAATNFEAYSYYLALGYKKGKHDFQFKVFGSPQWHNQRMSDISLATYIERGNGVDDPNYKYNSDWGYLDNEQYATKVNFGHKPLGIFQWDINFTDKTQLSAKLYGSKGTSGSTNFSGRILGASGNQLTNEVGQIDLDFINQYNSGEVAEYFGSYYQRDPNYADVDGNLYYINSVWSGANTTNGISLLSEITNQTFYGGILNLSTQLTKNLKLNYGLDARKTVYNKTRIVNDLFGADGYDPDYFTTPSYSLYTNNTALPEPILDFTKKNLGATPVDYKYDAKIAYLGSFAQIEWDIWRFNFLAQGGFNRQFIQRVAYTLGEYEESVPGSDNYDIDNNYSVATSELPIDGYNAKFGVNFNITSKHNIWANTGFVSRPPVFVTVYSGLNNDINPNYRNEKFKSIEVGYGFRSRSVSLNISAYSSDHKDSETPYYTPELGNFGTTSGINRVNRGIELDVTAAPIRKLILNGTLSVGEWKYSSNAIFQDLRPDTSGNLLEPSILLIDGQKIGGAPQLMASLGAEYEFFKNFRLGSNIKYSDRMYSSPALERYDPVFYGDVFAFKAPVRLPSFAVTDAFASYRFRVNVTNFIDLRLNVDNILNRKYISESNTSYQADSVDPSTYDPSAPSNATFRDNGNLYNGLATRNNAFFGLGRTWNFTVRYEF</sequence>
<feature type="domain" description="TonB-dependent receptor plug" evidence="12">
    <location>
        <begin position="129"/>
        <end position="237"/>
    </location>
</feature>
<dbReference type="SUPFAM" id="SSF56935">
    <property type="entry name" value="Porins"/>
    <property type="match status" value="1"/>
</dbReference>
<dbReference type="InterPro" id="IPR037066">
    <property type="entry name" value="Plug_dom_sf"/>
</dbReference>
<keyword evidence="3" id="KW-1134">Transmembrane beta strand</keyword>
<evidence type="ECO:0000313" key="14">
    <source>
        <dbReference type="Proteomes" id="UP000431264"/>
    </source>
</evidence>
<evidence type="ECO:0000256" key="11">
    <source>
        <dbReference type="ARBA" id="ARBA00023237"/>
    </source>
</evidence>
<accession>A0A6I4IM04</accession>
<evidence type="ECO:0000313" key="13">
    <source>
        <dbReference type="EMBL" id="MVO09582.1"/>
    </source>
</evidence>
<proteinExistence type="predicted"/>
<dbReference type="OrthoDB" id="1282748at2"/>
<evidence type="ECO:0000256" key="4">
    <source>
        <dbReference type="ARBA" id="ARBA00022496"/>
    </source>
</evidence>
<evidence type="ECO:0000256" key="1">
    <source>
        <dbReference type="ARBA" id="ARBA00004571"/>
    </source>
</evidence>
<dbReference type="Gene3D" id="2.40.170.20">
    <property type="entry name" value="TonB-dependent receptor, beta-barrel domain"/>
    <property type="match status" value="1"/>
</dbReference>
<dbReference type="InterPro" id="IPR010917">
    <property type="entry name" value="TonB_rcpt_CS"/>
</dbReference>
<dbReference type="EMBL" id="WQLW01000007">
    <property type="protein sequence ID" value="MVO09582.1"/>
    <property type="molecule type" value="Genomic_DNA"/>
</dbReference>
<keyword evidence="2" id="KW-0813">Transport</keyword>
<comment type="subcellular location">
    <subcellularLocation>
        <location evidence="1">Cell outer membrane</location>
        <topology evidence="1">Multi-pass membrane protein</topology>
    </subcellularLocation>
</comment>
<keyword evidence="9" id="KW-0798">TonB box</keyword>
<dbReference type="GO" id="GO:0009279">
    <property type="term" value="C:cell outer membrane"/>
    <property type="evidence" value="ECO:0007669"/>
    <property type="project" value="UniProtKB-SubCell"/>
</dbReference>
<keyword evidence="7" id="KW-0408">Iron</keyword>
<dbReference type="AlphaFoldDB" id="A0A6I4IM04"/>
<evidence type="ECO:0000256" key="10">
    <source>
        <dbReference type="ARBA" id="ARBA00023136"/>
    </source>
</evidence>
<name>A0A6I4IM04_9FLAO</name>
<organism evidence="13 14">
    <name type="scientific">Flavobacterium profundi</name>
    <dbReference type="NCBI Taxonomy" id="1774945"/>
    <lineage>
        <taxon>Bacteria</taxon>
        <taxon>Pseudomonadati</taxon>
        <taxon>Bacteroidota</taxon>
        <taxon>Flavobacteriia</taxon>
        <taxon>Flavobacteriales</taxon>
        <taxon>Flavobacteriaceae</taxon>
        <taxon>Flavobacterium</taxon>
    </lineage>
</organism>
<keyword evidence="11" id="KW-0998">Cell outer membrane</keyword>
<dbReference type="PANTHER" id="PTHR32552">
    <property type="entry name" value="FERRICHROME IRON RECEPTOR-RELATED"/>
    <property type="match status" value="1"/>
</dbReference>